<keyword evidence="3" id="KW-0238">DNA-binding</keyword>
<evidence type="ECO:0000256" key="1">
    <source>
        <dbReference type="ARBA" id="ARBA00009437"/>
    </source>
</evidence>
<gene>
    <name evidence="6" type="ORF">RXV79_14380</name>
</gene>
<evidence type="ECO:0000256" key="3">
    <source>
        <dbReference type="ARBA" id="ARBA00023125"/>
    </source>
</evidence>
<evidence type="ECO:0000313" key="7">
    <source>
        <dbReference type="Proteomes" id="UP001303946"/>
    </source>
</evidence>
<protein>
    <submittedName>
        <fullName evidence="6">LysR family transcriptional regulator</fullName>
    </submittedName>
</protein>
<evidence type="ECO:0000256" key="4">
    <source>
        <dbReference type="ARBA" id="ARBA00023163"/>
    </source>
</evidence>
<evidence type="ECO:0000313" key="6">
    <source>
        <dbReference type="EMBL" id="WOB06111.1"/>
    </source>
</evidence>
<dbReference type="PRINTS" id="PR00039">
    <property type="entry name" value="HTHLYSR"/>
</dbReference>
<name>A0ABZ0CNL7_9BURK</name>
<feature type="domain" description="HTH lysR-type" evidence="5">
    <location>
        <begin position="4"/>
        <end position="61"/>
    </location>
</feature>
<reference evidence="6 7" key="1">
    <citation type="submission" date="2023-10" db="EMBL/GenBank/DDBJ databases">
        <title>Bacteria for the degradation of biodegradable plastic PBAT(Polybutylene adipate terephthalate).</title>
        <authorList>
            <person name="Weon H.-Y."/>
            <person name="Yeon J."/>
        </authorList>
    </citation>
    <scope>NUCLEOTIDE SEQUENCE [LARGE SCALE GENOMIC DNA]</scope>
    <source>
        <strain evidence="6 7">SBD 7-3</strain>
    </source>
</reference>
<keyword evidence="7" id="KW-1185">Reference proteome</keyword>
<dbReference type="PANTHER" id="PTHR30126">
    <property type="entry name" value="HTH-TYPE TRANSCRIPTIONAL REGULATOR"/>
    <property type="match status" value="1"/>
</dbReference>
<dbReference type="Pfam" id="PF03466">
    <property type="entry name" value="LysR_substrate"/>
    <property type="match status" value="1"/>
</dbReference>
<evidence type="ECO:0000259" key="5">
    <source>
        <dbReference type="PROSITE" id="PS50931"/>
    </source>
</evidence>
<dbReference type="RefSeq" id="WP_316698419.1">
    <property type="nucleotide sequence ID" value="NZ_CP136336.1"/>
</dbReference>
<dbReference type="SUPFAM" id="SSF53850">
    <property type="entry name" value="Periplasmic binding protein-like II"/>
    <property type="match status" value="1"/>
</dbReference>
<dbReference type="Gene3D" id="1.10.10.10">
    <property type="entry name" value="Winged helix-like DNA-binding domain superfamily/Winged helix DNA-binding domain"/>
    <property type="match status" value="1"/>
</dbReference>
<dbReference type="PANTHER" id="PTHR30126:SF4">
    <property type="entry name" value="LYSR FAMILY TRANSCRIPTIONAL REGULATOR"/>
    <property type="match status" value="1"/>
</dbReference>
<accession>A0ABZ0CNL7</accession>
<dbReference type="PROSITE" id="PS50931">
    <property type="entry name" value="HTH_LYSR"/>
    <property type="match status" value="1"/>
</dbReference>
<evidence type="ECO:0000256" key="2">
    <source>
        <dbReference type="ARBA" id="ARBA00023015"/>
    </source>
</evidence>
<dbReference type="InterPro" id="IPR005119">
    <property type="entry name" value="LysR_subst-bd"/>
</dbReference>
<dbReference type="Pfam" id="PF00126">
    <property type="entry name" value="HTH_1"/>
    <property type="match status" value="1"/>
</dbReference>
<dbReference type="InterPro" id="IPR036390">
    <property type="entry name" value="WH_DNA-bd_sf"/>
</dbReference>
<keyword evidence="2" id="KW-0805">Transcription regulation</keyword>
<comment type="similarity">
    <text evidence="1">Belongs to the LysR transcriptional regulatory family.</text>
</comment>
<sequence>MLRLTLDALQVVDAIERRGSFAAAADELHRTTSTLSYTVKKLEDDLGVQLFDRSGHRAKLTDAGRLLLDEGRGVLDAARAMERRVRSLGDGWEAELEIAVNDLVPLETVLAAVADFYRAGHPTRIRMRTEVLGGVWESLVSRRADVAVTELESRGAPDITHRPIGSLPFVFAVAPDHPLAREKQPIKVATIRRHRVVVVADSARGGAPRSTGIAEAADVLTVSSLHAKLAAQVAGLGVGFLPEPIAAMPIAQGQLVPLQVAAPKPRLQLSVAWRGSEGGPALSWFVERLQSIDLTAPGSLAPP</sequence>
<dbReference type="EMBL" id="CP136336">
    <property type="protein sequence ID" value="WOB06111.1"/>
    <property type="molecule type" value="Genomic_DNA"/>
</dbReference>
<dbReference type="Gene3D" id="3.40.190.10">
    <property type="entry name" value="Periplasmic binding protein-like II"/>
    <property type="match status" value="2"/>
</dbReference>
<dbReference type="InterPro" id="IPR000847">
    <property type="entry name" value="LysR_HTH_N"/>
</dbReference>
<dbReference type="Proteomes" id="UP001303946">
    <property type="component" value="Chromosome"/>
</dbReference>
<dbReference type="InterPro" id="IPR036388">
    <property type="entry name" value="WH-like_DNA-bd_sf"/>
</dbReference>
<proteinExistence type="inferred from homology"/>
<dbReference type="SUPFAM" id="SSF46785">
    <property type="entry name" value="Winged helix' DNA-binding domain"/>
    <property type="match status" value="1"/>
</dbReference>
<organism evidence="6 7">
    <name type="scientific">Piscinibacter gummiphilus</name>
    <dbReference type="NCBI Taxonomy" id="946333"/>
    <lineage>
        <taxon>Bacteria</taxon>
        <taxon>Pseudomonadati</taxon>
        <taxon>Pseudomonadota</taxon>
        <taxon>Betaproteobacteria</taxon>
        <taxon>Burkholderiales</taxon>
        <taxon>Sphaerotilaceae</taxon>
        <taxon>Piscinibacter</taxon>
    </lineage>
</organism>
<keyword evidence="4" id="KW-0804">Transcription</keyword>